<keyword evidence="10" id="KW-0411">Iron-sulfur</keyword>
<comment type="cofactor">
    <cofactor evidence="2">
        <name>thiamine diphosphate</name>
        <dbReference type="ChEBI" id="CHEBI:58937"/>
    </cofactor>
</comment>
<comment type="cofactor">
    <cofactor evidence="1">
        <name>Mg(2+)</name>
        <dbReference type="ChEBI" id="CHEBI:18420"/>
    </cofactor>
</comment>
<reference evidence="16" key="1">
    <citation type="submission" date="2010-05" db="EMBL/GenBank/DDBJ databases">
        <title>Complete sequence of Staphylothermus hellenicus DSM 12710.</title>
        <authorList>
            <consortium name="US DOE Joint Genome Institute"/>
            <person name="Lucas S."/>
            <person name="Copeland A."/>
            <person name="Lapidus A."/>
            <person name="Cheng J.-F."/>
            <person name="Bruce D."/>
            <person name="Goodwin L."/>
            <person name="Pitluck S."/>
            <person name="Davenport K."/>
            <person name="Detter J.C."/>
            <person name="Han C."/>
            <person name="Tapia R."/>
            <person name="Larimer F."/>
            <person name="Land M."/>
            <person name="Hauser L."/>
            <person name="Kyrpides N."/>
            <person name="Mikhailova N."/>
            <person name="Anderson I.J."/>
            <person name="Woyke T."/>
        </authorList>
    </citation>
    <scope>NUCLEOTIDE SEQUENCE [LARGE SCALE GENOMIC DNA]</scope>
    <source>
        <strain evidence="16">DSM 12710 / JCM 10830 / BK20S6-10-b1 / P8</strain>
    </source>
</reference>
<evidence type="ECO:0000256" key="2">
    <source>
        <dbReference type="ARBA" id="ARBA00001964"/>
    </source>
</evidence>
<evidence type="ECO:0000256" key="8">
    <source>
        <dbReference type="ARBA" id="ARBA00023002"/>
    </source>
</evidence>
<evidence type="ECO:0000259" key="13">
    <source>
        <dbReference type="Pfam" id="PF02775"/>
    </source>
</evidence>
<dbReference type="PANTHER" id="PTHR48084">
    <property type="entry name" value="2-OXOGLUTARATE OXIDOREDUCTASE SUBUNIT KORB-RELATED"/>
    <property type="match status" value="1"/>
</dbReference>
<dbReference type="InterPro" id="IPR029061">
    <property type="entry name" value="THDP-binding"/>
</dbReference>
<organism evidence="15 16">
    <name type="scientific">Staphylothermus hellenicus (strain DSM 12710 / JCM 10830 / BK20S6-10-b1 / P8)</name>
    <dbReference type="NCBI Taxonomy" id="591019"/>
    <lineage>
        <taxon>Archaea</taxon>
        <taxon>Thermoproteota</taxon>
        <taxon>Thermoprotei</taxon>
        <taxon>Desulfurococcales</taxon>
        <taxon>Desulfurococcaceae</taxon>
        <taxon>Staphylothermus</taxon>
    </lineage>
</organism>
<evidence type="ECO:0000256" key="11">
    <source>
        <dbReference type="ARBA" id="ARBA00023052"/>
    </source>
</evidence>
<evidence type="ECO:0000256" key="1">
    <source>
        <dbReference type="ARBA" id="ARBA00001946"/>
    </source>
</evidence>
<keyword evidence="9" id="KW-0408">Iron</keyword>
<sequence length="292" mass="32760">MSIYRQPVSETGAVITWCPGCGNFGILQAFKKAVNELGIEPYRLAIVTGIGCHGKLSSYINVNSIHTIHGRVLPMITAIKAVNKDLVVVGFAGDGDQYGIGAGHLPHVVRRNPDVTLIVHNNTVYGLTTGQASPTTERGQVTRTTPWGQWEEPINPIAMMVALRASFVARGFAGDVEHLKYIIKEAIKHKGFSFIDVLQPCVTFDKLHTYTWYRQRIYKLEETGHDPTNWEEAMKKAYEWGDRIPIGIIYKEEKPTMEELLEPIKNNPPLAYIPIQQKPIKDLMEKHVSLTK</sequence>
<dbReference type="eggNOG" id="arCOG01599">
    <property type="taxonomic scope" value="Archaea"/>
</dbReference>
<evidence type="ECO:0000256" key="3">
    <source>
        <dbReference type="ARBA" id="ARBA00001966"/>
    </source>
</evidence>
<dbReference type="EMBL" id="CP002051">
    <property type="protein sequence ID" value="ADI32111.1"/>
    <property type="molecule type" value="Genomic_DNA"/>
</dbReference>
<evidence type="ECO:0000256" key="6">
    <source>
        <dbReference type="ARBA" id="ARBA00022723"/>
    </source>
</evidence>
<accession>D7D8L5</accession>
<evidence type="ECO:0000256" key="10">
    <source>
        <dbReference type="ARBA" id="ARBA00023014"/>
    </source>
</evidence>
<dbReference type="AlphaFoldDB" id="D7D8L5"/>
<dbReference type="KEGG" id="shc:Shell_1006"/>
<dbReference type="InterPro" id="IPR011896">
    <property type="entry name" value="OFOB"/>
</dbReference>
<dbReference type="RefSeq" id="WP_013143309.1">
    <property type="nucleotide sequence ID" value="NC_014205.1"/>
</dbReference>
<dbReference type="GO" id="GO:0051536">
    <property type="term" value="F:iron-sulfur cluster binding"/>
    <property type="evidence" value="ECO:0007669"/>
    <property type="project" value="UniProtKB-KW"/>
</dbReference>
<evidence type="ECO:0000256" key="4">
    <source>
        <dbReference type="ARBA" id="ARBA00011631"/>
    </source>
</evidence>
<dbReference type="GO" id="GO:0046872">
    <property type="term" value="F:metal ion binding"/>
    <property type="evidence" value="ECO:0007669"/>
    <property type="project" value="UniProtKB-KW"/>
</dbReference>
<dbReference type="NCBIfam" id="TIGR02177">
    <property type="entry name" value="PorB_KorB"/>
    <property type="match status" value="1"/>
</dbReference>
<dbReference type="OrthoDB" id="30755at2157"/>
<dbReference type="CDD" id="cd03375">
    <property type="entry name" value="TPP_OGFOR"/>
    <property type="match status" value="1"/>
</dbReference>
<dbReference type="PANTHER" id="PTHR48084:SF4">
    <property type="entry name" value="2-OXOGLUTARATE OXIDOREDUCTASE SUBUNIT KORB"/>
    <property type="match status" value="1"/>
</dbReference>
<keyword evidence="15" id="KW-0670">Pyruvate</keyword>
<dbReference type="SUPFAM" id="SSF52518">
    <property type="entry name" value="Thiamin diphosphate-binding fold (THDP-binding)"/>
    <property type="match status" value="1"/>
</dbReference>
<dbReference type="STRING" id="591019.Shell_1006"/>
<evidence type="ECO:0000256" key="9">
    <source>
        <dbReference type="ARBA" id="ARBA00023004"/>
    </source>
</evidence>
<dbReference type="GO" id="GO:0018491">
    <property type="term" value="F:2-oxobutyrate synthase activity"/>
    <property type="evidence" value="ECO:0007669"/>
    <property type="project" value="UniProtKB-ARBA"/>
</dbReference>
<dbReference type="GeneID" id="9234295"/>
<keyword evidence="8" id="KW-0560">Oxidoreductase</keyword>
<dbReference type="Proteomes" id="UP000002573">
    <property type="component" value="Chromosome"/>
</dbReference>
<evidence type="ECO:0000259" key="14">
    <source>
        <dbReference type="Pfam" id="PF12367"/>
    </source>
</evidence>
<proteinExistence type="predicted"/>
<feature type="domain" description="Thiamine pyrophosphate enzyme TPP-binding" evidence="13">
    <location>
        <begin position="49"/>
        <end position="197"/>
    </location>
</feature>
<dbReference type="InterPro" id="IPR051457">
    <property type="entry name" value="2-oxoacid:Fd_oxidoreductase"/>
</dbReference>
<dbReference type="Pfam" id="PF12367">
    <property type="entry name" value="PFO_beta_C"/>
    <property type="match status" value="1"/>
</dbReference>
<evidence type="ECO:0000313" key="16">
    <source>
        <dbReference type="Proteomes" id="UP000002573"/>
    </source>
</evidence>
<comment type="subunit">
    <text evidence="4">Heterodimer composed of an alpha and a beta subunit.</text>
</comment>
<reference evidence="15 16" key="2">
    <citation type="journal article" date="2011" name="Stand. Genomic Sci.">
        <title>Complete genome sequence of Staphylothermus hellenicus P8.</title>
        <authorList>
            <person name="Anderson I."/>
            <person name="Wirth R."/>
            <person name="Lucas S."/>
            <person name="Copeland A."/>
            <person name="Lapidus A."/>
            <person name="Cheng J.F."/>
            <person name="Goodwin L."/>
            <person name="Pitluck S."/>
            <person name="Davenport K."/>
            <person name="Detter J.C."/>
            <person name="Han C."/>
            <person name="Tapia R."/>
            <person name="Land M."/>
            <person name="Hauser L."/>
            <person name="Pati A."/>
            <person name="Mikhailova N."/>
            <person name="Woyke T."/>
            <person name="Klenk H.P."/>
            <person name="Kyrpides N."/>
            <person name="Ivanova N."/>
        </authorList>
    </citation>
    <scope>NUCLEOTIDE SEQUENCE [LARGE SCALE GENOMIC DNA]</scope>
    <source>
        <strain evidence="16">DSM 12710 / JCM 10830 / BK20S6-10-b1 / P8</strain>
    </source>
</reference>
<comment type="cofactor">
    <cofactor evidence="3">
        <name>[4Fe-4S] cluster</name>
        <dbReference type="ChEBI" id="CHEBI:49883"/>
    </cofactor>
</comment>
<evidence type="ECO:0000256" key="12">
    <source>
        <dbReference type="ARBA" id="ARBA00048893"/>
    </source>
</evidence>
<feature type="domain" description="Pyruvate ferredoxin oxidoreductase beta subunit C-terminal" evidence="14">
    <location>
        <begin position="201"/>
        <end position="265"/>
    </location>
</feature>
<protein>
    <recommendedName>
        <fullName evidence="5">2-oxoacid oxidoreductase (ferredoxin)</fullName>
        <ecNumber evidence="5">1.2.7.11</ecNumber>
    </recommendedName>
</protein>
<gene>
    <name evidence="15" type="ordered locus">Shell_1006</name>
</gene>
<dbReference type="GO" id="GO:0030976">
    <property type="term" value="F:thiamine pyrophosphate binding"/>
    <property type="evidence" value="ECO:0007669"/>
    <property type="project" value="InterPro"/>
</dbReference>
<keyword evidence="7" id="KW-0460">Magnesium</keyword>
<dbReference type="NCBIfam" id="NF008820">
    <property type="entry name" value="PRK11866.1"/>
    <property type="match status" value="1"/>
</dbReference>
<evidence type="ECO:0000256" key="5">
    <source>
        <dbReference type="ARBA" id="ARBA00012691"/>
    </source>
</evidence>
<dbReference type="Gene3D" id="3.40.50.970">
    <property type="match status" value="1"/>
</dbReference>
<dbReference type="InterPro" id="IPR011766">
    <property type="entry name" value="TPP_enzyme_TPP-bd"/>
</dbReference>
<dbReference type="EC" id="1.2.7.11" evidence="5"/>
<keyword evidence="11" id="KW-0786">Thiamine pyrophosphate</keyword>
<dbReference type="GO" id="GO:0019164">
    <property type="term" value="F:pyruvate synthase activity"/>
    <property type="evidence" value="ECO:0007669"/>
    <property type="project" value="UniProtKB-ARBA"/>
</dbReference>
<evidence type="ECO:0000313" key="15">
    <source>
        <dbReference type="EMBL" id="ADI32111.1"/>
    </source>
</evidence>
<dbReference type="InterPro" id="IPR032686">
    <property type="entry name" value="PFO_beta_C"/>
</dbReference>
<dbReference type="HOGENOM" id="CLU_048564_0_0_2"/>
<evidence type="ECO:0000256" key="7">
    <source>
        <dbReference type="ARBA" id="ARBA00022842"/>
    </source>
</evidence>
<name>D7D8L5_STAHD</name>
<keyword evidence="6" id="KW-0479">Metal-binding</keyword>
<keyword evidence="16" id="KW-1185">Reference proteome</keyword>
<dbReference type="Pfam" id="PF02775">
    <property type="entry name" value="TPP_enzyme_C"/>
    <property type="match status" value="1"/>
</dbReference>
<comment type="catalytic activity">
    <reaction evidence="12">
        <text>a 2-oxocarboxylate + 2 oxidized [2Fe-2S]-[ferredoxin] + CoA = an acyl-CoA + 2 reduced [2Fe-2S]-[ferredoxin] + CO2 + H(+)</text>
        <dbReference type="Rhea" id="RHEA:42316"/>
        <dbReference type="Rhea" id="RHEA-COMP:10000"/>
        <dbReference type="Rhea" id="RHEA-COMP:10001"/>
        <dbReference type="ChEBI" id="CHEBI:15378"/>
        <dbReference type="ChEBI" id="CHEBI:16526"/>
        <dbReference type="ChEBI" id="CHEBI:33737"/>
        <dbReference type="ChEBI" id="CHEBI:33738"/>
        <dbReference type="ChEBI" id="CHEBI:35179"/>
        <dbReference type="ChEBI" id="CHEBI:57287"/>
        <dbReference type="ChEBI" id="CHEBI:58342"/>
        <dbReference type="EC" id="1.2.7.11"/>
    </reaction>
</comment>